<dbReference type="EMBL" id="KV748906">
    <property type="protein sequence ID" value="OCL12213.1"/>
    <property type="molecule type" value="Genomic_DNA"/>
</dbReference>
<dbReference type="Gene3D" id="3.40.50.300">
    <property type="entry name" value="P-loop containing nucleotide triphosphate hydrolases"/>
    <property type="match status" value="1"/>
</dbReference>
<evidence type="ECO:0000259" key="2">
    <source>
        <dbReference type="SMART" id="SM00382"/>
    </source>
</evidence>
<dbReference type="GO" id="GO:0016887">
    <property type="term" value="F:ATP hydrolysis activity"/>
    <property type="evidence" value="ECO:0007669"/>
    <property type="project" value="InterPro"/>
</dbReference>
<evidence type="ECO:0000313" key="4">
    <source>
        <dbReference type="Proteomes" id="UP000250140"/>
    </source>
</evidence>
<keyword evidence="4" id="KW-1185">Reference proteome</keyword>
<dbReference type="Pfam" id="PF00004">
    <property type="entry name" value="AAA"/>
    <property type="match status" value="1"/>
</dbReference>
<dbReference type="InterPro" id="IPR054289">
    <property type="entry name" value="DUF7025"/>
</dbReference>
<dbReference type="PANTHER" id="PTHR46411:SF3">
    <property type="entry name" value="AAA+ ATPASE DOMAIN-CONTAINING PROTEIN"/>
    <property type="match status" value="1"/>
</dbReference>
<proteinExistence type="predicted"/>
<name>A0A8E2JWL8_9PEZI</name>
<dbReference type="SUPFAM" id="SSF52540">
    <property type="entry name" value="P-loop containing nucleoside triphosphate hydrolases"/>
    <property type="match status" value="1"/>
</dbReference>
<dbReference type="InterPro" id="IPR003959">
    <property type="entry name" value="ATPase_AAA_core"/>
</dbReference>
<feature type="region of interest" description="Disordered" evidence="1">
    <location>
        <begin position="1"/>
        <end position="23"/>
    </location>
</feature>
<dbReference type="Pfam" id="PF22942">
    <property type="entry name" value="DUF7025"/>
    <property type="match status" value="1"/>
</dbReference>
<dbReference type="InterPro" id="IPR027417">
    <property type="entry name" value="P-loop_NTPase"/>
</dbReference>
<feature type="domain" description="AAA+ ATPase" evidence="2">
    <location>
        <begin position="449"/>
        <end position="576"/>
    </location>
</feature>
<organism evidence="3 4">
    <name type="scientific">Glonium stellatum</name>
    <dbReference type="NCBI Taxonomy" id="574774"/>
    <lineage>
        <taxon>Eukaryota</taxon>
        <taxon>Fungi</taxon>
        <taxon>Dikarya</taxon>
        <taxon>Ascomycota</taxon>
        <taxon>Pezizomycotina</taxon>
        <taxon>Dothideomycetes</taxon>
        <taxon>Pleosporomycetidae</taxon>
        <taxon>Gloniales</taxon>
        <taxon>Gloniaceae</taxon>
        <taxon>Glonium</taxon>
    </lineage>
</organism>
<accession>A0A8E2JWL8</accession>
<dbReference type="PANTHER" id="PTHR46411">
    <property type="entry name" value="FAMILY ATPASE, PUTATIVE-RELATED"/>
    <property type="match status" value="1"/>
</dbReference>
<dbReference type="GO" id="GO:0005524">
    <property type="term" value="F:ATP binding"/>
    <property type="evidence" value="ECO:0007669"/>
    <property type="project" value="InterPro"/>
</dbReference>
<protein>
    <submittedName>
        <fullName evidence="3">P-loop containing nucleoside triphosphate hydrolase protein</fullName>
    </submittedName>
</protein>
<evidence type="ECO:0000313" key="3">
    <source>
        <dbReference type="EMBL" id="OCL12213.1"/>
    </source>
</evidence>
<dbReference type="Proteomes" id="UP000250140">
    <property type="component" value="Unassembled WGS sequence"/>
</dbReference>
<dbReference type="AlphaFoldDB" id="A0A8E2JWL8"/>
<gene>
    <name evidence="3" type="ORF">AOQ84DRAFT_373282</name>
</gene>
<reference evidence="3 4" key="1">
    <citation type="journal article" date="2016" name="Nat. Commun.">
        <title>Ectomycorrhizal ecology is imprinted in the genome of the dominant symbiotic fungus Cenococcum geophilum.</title>
        <authorList>
            <consortium name="DOE Joint Genome Institute"/>
            <person name="Peter M."/>
            <person name="Kohler A."/>
            <person name="Ohm R.A."/>
            <person name="Kuo A."/>
            <person name="Krutzmann J."/>
            <person name="Morin E."/>
            <person name="Arend M."/>
            <person name="Barry K.W."/>
            <person name="Binder M."/>
            <person name="Choi C."/>
            <person name="Clum A."/>
            <person name="Copeland A."/>
            <person name="Grisel N."/>
            <person name="Haridas S."/>
            <person name="Kipfer T."/>
            <person name="LaButti K."/>
            <person name="Lindquist E."/>
            <person name="Lipzen A."/>
            <person name="Maire R."/>
            <person name="Meier B."/>
            <person name="Mihaltcheva S."/>
            <person name="Molinier V."/>
            <person name="Murat C."/>
            <person name="Poggeler S."/>
            <person name="Quandt C.A."/>
            <person name="Sperisen C."/>
            <person name="Tritt A."/>
            <person name="Tisserant E."/>
            <person name="Crous P.W."/>
            <person name="Henrissat B."/>
            <person name="Nehls U."/>
            <person name="Egli S."/>
            <person name="Spatafora J.W."/>
            <person name="Grigoriev I.V."/>
            <person name="Martin F.M."/>
        </authorList>
    </citation>
    <scope>NUCLEOTIDE SEQUENCE [LARGE SCALE GENOMIC DNA]</scope>
    <source>
        <strain evidence="3 4">CBS 207.34</strain>
    </source>
</reference>
<sequence length="665" mass="75986">MSTLLTSSDANVSNQPNNSRVPTGSQIEVKRLYNHSIFGIDDCNKWSEFADPLEEERRCKESGQPFAIVHRLSRKGGDEKGYYWETHSIEVQCPRLKEFLESVFKDYPDWYPDGTPYTFFPPFKPFVHRWDKFLEASRQRLNVSEETEIAFLYGEMKRLLEPRLSDLEQIKATGVASFESLWLVFAPGDHMVTNETGNLCVSKLRKVKFVEADMYTPAYWKVTLDRVDWNGSYCGFAKKVVRVYKFAEPQSVTKLDVYPLEFDVNKRAIREQSLARGKKFAALRGNHVKNCVGKKYVIGEDAYGCPKETEKPVSGRVVIDAYAYYKCQENIAPGLSRNPEGEAHAKRANGYVEISHNYQSAGNKERNEELRLLTDTECILALPRVKGFDLQSKEWCEFNIDDIQEANWNDAAFDNLVLPEGEKQLTLAFTDRTRLNNKHFDDFVQHKGEGIIILLCGPPGVGKTLTAEAVSEKSRMPLYVLSAGELGTSPQKVESVLNNALECCRLWDGVLLLDEADVFLETRDSNSLDRNELSAIFLRRLEYYQGLMFLTTNRIGAIDPAFKSRIDLILPYYDLDEPARRNVWANFVSRLALGKSEISESDFDELAKSELNGREIKNTIKTAQVLADREGKLTIDHLRIVLNVRKRCNDLDVYDQEGPRKRQAC</sequence>
<dbReference type="SMART" id="SM00382">
    <property type="entry name" value="AAA"/>
    <property type="match status" value="1"/>
</dbReference>
<dbReference type="OrthoDB" id="10042665at2759"/>
<evidence type="ECO:0000256" key="1">
    <source>
        <dbReference type="SAM" id="MobiDB-lite"/>
    </source>
</evidence>
<keyword evidence="3" id="KW-0378">Hydrolase</keyword>
<dbReference type="CDD" id="cd19481">
    <property type="entry name" value="RecA-like_protease"/>
    <property type="match status" value="1"/>
</dbReference>
<dbReference type="InterPro" id="IPR003593">
    <property type="entry name" value="AAA+_ATPase"/>
</dbReference>